<proteinExistence type="inferred from homology"/>
<dbReference type="InterPro" id="IPR036034">
    <property type="entry name" value="PDZ_sf"/>
</dbReference>
<evidence type="ECO:0000256" key="7">
    <source>
        <dbReference type="ARBA" id="ARBA00022833"/>
    </source>
</evidence>
<protein>
    <recommendedName>
        <fullName evidence="11">Zinc metalloprotease</fullName>
        <ecNumber evidence="11">3.4.24.-</ecNumber>
    </recommendedName>
</protein>
<accession>A0A2A5CA74</accession>
<dbReference type="GO" id="GO:0016020">
    <property type="term" value="C:membrane"/>
    <property type="evidence" value="ECO:0007669"/>
    <property type="project" value="UniProtKB-SubCell"/>
</dbReference>
<evidence type="ECO:0000313" key="14">
    <source>
        <dbReference type="Proteomes" id="UP000228987"/>
    </source>
</evidence>
<dbReference type="NCBIfam" id="TIGR00054">
    <property type="entry name" value="RIP metalloprotease RseP"/>
    <property type="match status" value="1"/>
</dbReference>
<evidence type="ECO:0000256" key="8">
    <source>
        <dbReference type="ARBA" id="ARBA00022989"/>
    </source>
</evidence>
<dbReference type="InterPro" id="IPR001478">
    <property type="entry name" value="PDZ"/>
</dbReference>
<feature type="domain" description="PDZ" evidence="12">
    <location>
        <begin position="117"/>
        <end position="189"/>
    </location>
</feature>
<feature type="domain" description="PDZ" evidence="12">
    <location>
        <begin position="211"/>
        <end position="283"/>
    </location>
</feature>
<evidence type="ECO:0000256" key="6">
    <source>
        <dbReference type="ARBA" id="ARBA00022801"/>
    </source>
</evidence>
<dbReference type="PANTHER" id="PTHR42837:SF2">
    <property type="entry name" value="MEMBRANE METALLOPROTEASE ARASP2, CHLOROPLASTIC-RELATED"/>
    <property type="match status" value="1"/>
</dbReference>
<evidence type="ECO:0000256" key="10">
    <source>
        <dbReference type="ARBA" id="ARBA00023136"/>
    </source>
</evidence>
<keyword evidence="8" id="KW-1133">Transmembrane helix</keyword>
<keyword evidence="5" id="KW-0812">Transmembrane</keyword>
<evidence type="ECO:0000256" key="5">
    <source>
        <dbReference type="ARBA" id="ARBA00022692"/>
    </source>
</evidence>
<dbReference type="Proteomes" id="UP000228987">
    <property type="component" value="Unassembled WGS sequence"/>
</dbReference>
<sequence>MEILQTLTINILAMLVTLGILVTIHEFGHYWVARRCGVKIECFSIGFGKSLFSWYRGETEYRIAILPLGGYVKMFGEQNVDMSESEKALAFNHKTLAQKTAIVAAGPLANLMLAVVLYWVMFMTGVSGVAPVIGNLEADSPVALIGLQRGDEIISIDGDQTRTWQEVRIALLERLGESGTLELSFVSPGSDLINNINVRIDRWLVNDAEPDVLGALGITPYRLDIPAIIGEVVAENRAEQAGLLSQDEILSVNEIELSGWLHWVDIVRKNPEQDLFIQVSRQGQVINLTIRPEISIDNNGDQIGYIGAGVVVPDVMPTLPEEMNRAVRYSVIAALPYAFTETWDNGIFIIDSIKKMIVGLISVENLSGPITIAQIAGQTATFGLEYYLSFLAVLSISLGILNFLPIPVLDGGHLLYYLIEAVTRRPVPEKIQAMGMQLGIFLIVSIMFIAFYNDINRLL</sequence>
<dbReference type="CDD" id="cd06163">
    <property type="entry name" value="S2P-M50_PDZ_RseP-like"/>
    <property type="match status" value="2"/>
</dbReference>
<keyword evidence="6 11" id="KW-0378">Hydrolase</keyword>
<evidence type="ECO:0000256" key="3">
    <source>
        <dbReference type="ARBA" id="ARBA00007931"/>
    </source>
</evidence>
<reference evidence="14" key="1">
    <citation type="submission" date="2017-08" db="EMBL/GenBank/DDBJ databases">
        <title>A dynamic microbial community with high functional redundancy inhabits the cold, oxic subseafloor aquifer.</title>
        <authorList>
            <person name="Tully B.J."/>
            <person name="Wheat C.G."/>
            <person name="Glazer B.T."/>
            <person name="Huber J.A."/>
        </authorList>
    </citation>
    <scope>NUCLEOTIDE SEQUENCE [LARGE SCALE GENOMIC DNA]</scope>
</reference>
<evidence type="ECO:0000256" key="2">
    <source>
        <dbReference type="ARBA" id="ARBA00004141"/>
    </source>
</evidence>
<dbReference type="SUPFAM" id="SSF50156">
    <property type="entry name" value="PDZ domain-like"/>
    <property type="match status" value="2"/>
</dbReference>
<comment type="similarity">
    <text evidence="3 11">Belongs to the peptidase M50B family.</text>
</comment>
<dbReference type="SMART" id="SM00228">
    <property type="entry name" value="PDZ"/>
    <property type="match status" value="2"/>
</dbReference>
<dbReference type="GO" id="GO:0004222">
    <property type="term" value="F:metalloendopeptidase activity"/>
    <property type="evidence" value="ECO:0007669"/>
    <property type="project" value="InterPro"/>
</dbReference>
<dbReference type="EC" id="3.4.24.-" evidence="11"/>
<dbReference type="Gene3D" id="2.30.42.10">
    <property type="match status" value="2"/>
</dbReference>
<keyword evidence="9 11" id="KW-0482">Metalloprotease</keyword>
<evidence type="ECO:0000256" key="11">
    <source>
        <dbReference type="RuleBase" id="RU362031"/>
    </source>
</evidence>
<keyword evidence="11" id="KW-0479">Metal-binding</keyword>
<dbReference type="GO" id="GO:0046872">
    <property type="term" value="F:metal ion binding"/>
    <property type="evidence" value="ECO:0007669"/>
    <property type="project" value="UniProtKB-KW"/>
</dbReference>
<dbReference type="InterPro" id="IPR004387">
    <property type="entry name" value="Pept_M50_Zn"/>
</dbReference>
<dbReference type="PANTHER" id="PTHR42837">
    <property type="entry name" value="REGULATOR OF SIGMA-E PROTEASE RSEP"/>
    <property type="match status" value="1"/>
</dbReference>
<keyword evidence="7 11" id="KW-0862">Zinc</keyword>
<dbReference type="GO" id="GO:0006508">
    <property type="term" value="P:proteolysis"/>
    <property type="evidence" value="ECO:0007669"/>
    <property type="project" value="UniProtKB-KW"/>
</dbReference>
<dbReference type="AlphaFoldDB" id="A0A2A5CA74"/>
<organism evidence="13 14">
    <name type="scientific">SAR86 cluster bacterium</name>
    <dbReference type="NCBI Taxonomy" id="2030880"/>
    <lineage>
        <taxon>Bacteria</taxon>
        <taxon>Pseudomonadati</taxon>
        <taxon>Pseudomonadota</taxon>
        <taxon>Gammaproteobacteria</taxon>
        <taxon>SAR86 cluster</taxon>
    </lineage>
</organism>
<gene>
    <name evidence="13" type="primary">rseP</name>
    <name evidence="13" type="ORF">COA71_11065</name>
</gene>
<comment type="subcellular location">
    <subcellularLocation>
        <location evidence="2">Membrane</location>
        <topology evidence="2">Multi-pass membrane protein</topology>
    </subcellularLocation>
</comment>
<evidence type="ECO:0000256" key="1">
    <source>
        <dbReference type="ARBA" id="ARBA00001947"/>
    </source>
</evidence>
<keyword evidence="4 13" id="KW-0645">Protease</keyword>
<dbReference type="Pfam" id="PF02163">
    <property type="entry name" value="Peptidase_M50"/>
    <property type="match status" value="1"/>
</dbReference>
<evidence type="ECO:0000259" key="12">
    <source>
        <dbReference type="SMART" id="SM00228"/>
    </source>
</evidence>
<dbReference type="InterPro" id="IPR008915">
    <property type="entry name" value="Peptidase_M50"/>
</dbReference>
<evidence type="ECO:0000256" key="4">
    <source>
        <dbReference type="ARBA" id="ARBA00022670"/>
    </source>
</evidence>
<evidence type="ECO:0000313" key="13">
    <source>
        <dbReference type="EMBL" id="PCJ40391.1"/>
    </source>
</evidence>
<dbReference type="EMBL" id="NVWI01000009">
    <property type="protein sequence ID" value="PCJ40391.1"/>
    <property type="molecule type" value="Genomic_DNA"/>
</dbReference>
<name>A0A2A5CA74_9GAMM</name>
<comment type="caution">
    <text evidence="13">The sequence shown here is derived from an EMBL/GenBank/DDBJ whole genome shotgun (WGS) entry which is preliminary data.</text>
</comment>
<evidence type="ECO:0000256" key="9">
    <source>
        <dbReference type="ARBA" id="ARBA00023049"/>
    </source>
</evidence>
<comment type="cofactor">
    <cofactor evidence="1 11">
        <name>Zn(2+)</name>
        <dbReference type="ChEBI" id="CHEBI:29105"/>
    </cofactor>
</comment>
<keyword evidence="10" id="KW-0472">Membrane</keyword>